<evidence type="ECO:0000313" key="1">
    <source>
        <dbReference type="EMBL" id="KND96710.1"/>
    </source>
</evidence>
<evidence type="ECO:0000313" key="2">
    <source>
        <dbReference type="Proteomes" id="UP000037122"/>
    </source>
</evidence>
<name>A0A0L0NSQ9_CANAR</name>
<organism evidence="1 2">
    <name type="scientific">Candidozyma auris</name>
    <name type="common">Yeast</name>
    <name type="synonym">Candida auris</name>
    <dbReference type="NCBI Taxonomy" id="498019"/>
    <lineage>
        <taxon>Eukaryota</taxon>
        <taxon>Fungi</taxon>
        <taxon>Dikarya</taxon>
        <taxon>Ascomycota</taxon>
        <taxon>Saccharomycotina</taxon>
        <taxon>Pichiomycetes</taxon>
        <taxon>Metschnikowiaceae</taxon>
        <taxon>Candidozyma</taxon>
    </lineage>
</organism>
<dbReference type="EMBL" id="LGST01000050">
    <property type="protein sequence ID" value="KND96710.1"/>
    <property type="molecule type" value="Genomic_DNA"/>
</dbReference>
<protein>
    <submittedName>
        <fullName evidence="1">Uncharacterized protein</fullName>
    </submittedName>
</protein>
<sequence length="59" mass="6265">MLLWAKFLGTGGRIGVLRRGTKAGMEKVTRSLSSMHSLKGDECRCDFVARLAAPAEAGG</sequence>
<proteinExistence type="predicted"/>
<dbReference type="Proteomes" id="UP000037122">
    <property type="component" value="Unassembled WGS sequence"/>
</dbReference>
<dbReference type="AlphaFoldDB" id="A0A0L0NSQ9"/>
<accession>A0A0L0NSQ9</accession>
<gene>
    <name evidence="1" type="ORF">QG37_06822</name>
</gene>
<dbReference type="VEuPathDB" id="FungiDB:QG37_06822"/>
<reference evidence="2" key="1">
    <citation type="journal article" date="2015" name="BMC Genomics">
        <title>Draft genome of a commonly misdiagnosed multidrug resistant pathogen Candida auris.</title>
        <authorList>
            <person name="Chatterjee S."/>
            <person name="Alampalli S.V."/>
            <person name="Nageshan R.K."/>
            <person name="Chettiar S.T."/>
            <person name="Joshi S."/>
            <person name="Tatu U.S."/>
        </authorList>
    </citation>
    <scope>NUCLEOTIDE SEQUENCE [LARGE SCALE GENOMIC DNA]</scope>
    <source>
        <strain evidence="2">6684</strain>
    </source>
</reference>
<comment type="caution">
    <text evidence="1">The sequence shown here is derived from an EMBL/GenBank/DDBJ whole genome shotgun (WGS) entry which is preliminary data.</text>
</comment>